<evidence type="ECO:0000313" key="13">
    <source>
        <dbReference type="Proteomes" id="UP000632659"/>
    </source>
</evidence>
<comment type="similarity">
    <text evidence="2 11">Belongs to the chloramphenicol acetyltransferase family.</text>
</comment>
<keyword evidence="6 10" id="KW-0808">Transferase</keyword>
<dbReference type="Proteomes" id="UP000632659">
    <property type="component" value="Unassembled WGS sequence"/>
</dbReference>
<name>A0A8J6P616_9FIRM</name>
<dbReference type="GO" id="GO:0046677">
    <property type="term" value="P:response to antibiotic"/>
    <property type="evidence" value="ECO:0007669"/>
    <property type="project" value="UniProtKB-KW"/>
</dbReference>
<evidence type="ECO:0000256" key="7">
    <source>
        <dbReference type="ARBA" id="ARBA00023251"/>
    </source>
</evidence>
<reference evidence="12" key="1">
    <citation type="submission" date="2020-08" db="EMBL/GenBank/DDBJ databases">
        <title>Genome public.</title>
        <authorList>
            <person name="Liu C."/>
            <person name="Sun Q."/>
        </authorList>
    </citation>
    <scope>NUCLEOTIDE SEQUENCE</scope>
    <source>
        <strain evidence="12">NSJ-15</strain>
    </source>
</reference>
<accession>A0A8J6P616</accession>
<dbReference type="PIRSF" id="PIRSF000440">
    <property type="entry name" value="CAT"/>
    <property type="match status" value="1"/>
</dbReference>
<comment type="catalytic activity">
    <reaction evidence="10">
        <text>chloramphenicol + acetyl-CoA = chloramphenicol 3-acetate + CoA</text>
        <dbReference type="Rhea" id="RHEA:18421"/>
        <dbReference type="ChEBI" id="CHEBI:16730"/>
        <dbReference type="ChEBI" id="CHEBI:17698"/>
        <dbReference type="ChEBI" id="CHEBI:57287"/>
        <dbReference type="ChEBI" id="CHEBI:57288"/>
        <dbReference type="EC" id="2.3.1.28"/>
    </reaction>
</comment>
<evidence type="ECO:0000256" key="8">
    <source>
        <dbReference type="ARBA" id="ARBA00023315"/>
    </source>
</evidence>
<dbReference type="Pfam" id="PF00302">
    <property type="entry name" value="CAT"/>
    <property type="match status" value="1"/>
</dbReference>
<organism evidence="12 13">
    <name type="scientific">Massiliimalia timonensis</name>
    <dbReference type="NCBI Taxonomy" id="1987501"/>
    <lineage>
        <taxon>Bacteria</taxon>
        <taxon>Bacillati</taxon>
        <taxon>Bacillota</taxon>
        <taxon>Clostridia</taxon>
        <taxon>Eubacteriales</taxon>
        <taxon>Oscillospiraceae</taxon>
        <taxon>Massiliimalia</taxon>
    </lineage>
</organism>
<dbReference type="PANTHER" id="PTHR38474:SF2">
    <property type="entry name" value="CHLORAMPHENICOL ACETYLTRANSFERASE"/>
    <property type="match status" value="1"/>
</dbReference>
<sequence>MEFHRIDLEQYPRKEHYRHYRQAVPCTYSMTVTLDMTHMLQKIKEKGFPFYPVIIYGISRVVNAHQEFRMALDELGRLGYYDVVHPNYTIFHPKTETFSSLWMPYQENLSAFLRQYQENLVRYGDQPTAFSPMPDIPNQFFISCIPWVSFTEFHLNIQHGYNHFAPIFTIGKYQRSGEKILLPLAVQVHHAACDGFHTARLTNELQAWADYFSLPE</sequence>
<dbReference type="NCBIfam" id="NF000491">
    <property type="entry name" value="chloram_CatA"/>
    <property type="match status" value="1"/>
</dbReference>
<evidence type="ECO:0000256" key="11">
    <source>
        <dbReference type="RuleBase" id="RU004156"/>
    </source>
</evidence>
<dbReference type="AlphaFoldDB" id="A0A8J6P616"/>
<dbReference type="RefSeq" id="WP_187536214.1">
    <property type="nucleotide sequence ID" value="NZ_JACRTL010000001.1"/>
</dbReference>
<dbReference type="InterPro" id="IPR001707">
    <property type="entry name" value="Cmp_AcTrfase"/>
</dbReference>
<feature type="active site" description="Proton acceptor" evidence="9">
    <location>
        <position position="190"/>
    </location>
</feature>
<comment type="function">
    <text evidence="1 10">This enzyme is an effector of chloramphenicol resistance in bacteria.</text>
</comment>
<evidence type="ECO:0000256" key="3">
    <source>
        <dbReference type="ARBA" id="ARBA00011233"/>
    </source>
</evidence>
<dbReference type="EMBL" id="JACRTL010000001">
    <property type="protein sequence ID" value="MBC8610064.1"/>
    <property type="molecule type" value="Genomic_DNA"/>
</dbReference>
<keyword evidence="13" id="KW-1185">Reference proteome</keyword>
<evidence type="ECO:0000313" key="12">
    <source>
        <dbReference type="EMBL" id="MBC8610064.1"/>
    </source>
</evidence>
<dbReference type="SUPFAM" id="SSF52777">
    <property type="entry name" value="CoA-dependent acyltransferases"/>
    <property type="match status" value="1"/>
</dbReference>
<dbReference type="EC" id="2.3.1.28" evidence="4 10"/>
<dbReference type="Gene3D" id="3.30.559.10">
    <property type="entry name" value="Chloramphenicol acetyltransferase-like domain"/>
    <property type="match status" value="1"/>
</dbReference>
<dbReference type="PANTHER" id="PTHR38474">
    <property type="entry name" value="SLR0299 PROTEIN"/>
    <property type="match status" value="1"/>
</dbReference>
<keyword evidence="8 10" id="KW-0012">Acyltransferase</keyword>
<dbReference type="InterPro" id="IPR023213">
    <property type="entry name" value="CAT-like_dom_sf"/>
</dbReference>
<gene>
    <name evidence="12" type="primary">catA</name>
    <name evidence="12" type="ORF">H8702_02865</name>
</gene>
<dbReference type="PROSITE" id="PS00100">
    <property type="entry name" value="CAT"/>
    <property type="match status" value="1"/>
</dbReference>
<dbReference type="SMART" id="SM01059">
    <property type="entry name" value="CAT"/>
    <property type="match status" value="1"/>
</dbReference>
<evidence type="ECO:0000256" key="2">
    <source>
        <dbReference type="ARBA" id="ARBA00010571"/>
    </source>
</evidence>
<evidence type="ECO:0000256" key="5">
    <source>
        <dbReference type="ARBA" id="ARBA00020291"/>
    </source>
</evidence>
<comment type="caution">
    <text evidence="12">The sequence shown here is derived from an EMBL/GenBank/DDBJ whole genome shotgun (WGS) entry which is preliminary data.</text>
</comment>
<evidence type="ECO:0000256" key="9">
    <source>
        <dbReference type="PIRSR" id="PIRSR000440-1"/>
    </source>
</evidence>
<proteinExistence type="inferred from homology"/>
<evidence type="ECO:0000256" key="6">
    <source>
        <dbReference type="ARBA" id="ARBA00022679"/>
    </source>
</evidence>
<dbReference type="GO" id="GO:0008811">
    <property type="term" value="F:chloramphenicol O-acetyltransferase activity"/>
    <property type="evidence" value="ECO:0007669"/>
    <property type="project" value="UniProtKB-EC"/>
</dbReference>
<evidence type="ECO:0000256" key="4">
    <source>
        <dbReference type="ARBA" id="ARBA00013235"/>
    </source>
</evidence>
<dbReference type="InterPro" id="IPR018372">
    <property type="entry name" value="Chloramphenicol_AcTrfase_AS"/>
</dbReference>
<protein>
    <recommendedName>
        <fullName evidence="5 10">Chloramphenicol acetyltransferase</fullName>
        <ecNumber evidence="4 10">2.3.1.28</ecNumber>
    </recommendedName>
</protein>
<comment type="subunit">
    <text evidence="3">Homotrimer.</text>
</comment>
<evidence type="ECO:0000256" key="1">
    <source>
        <dbReference type="ARBA" id="ARBA00002150"/>
    </source>
</evidence>
<keyword evidence="7 10" id="KW-0046">Antibiotic resistance</keyword>
<evidence type="ECO:0000256" key="10">
    <source>
        <dbReference type="RuleBase" id="RU000503"/>
    </source>
</evidence>